<feature type="compositionally biased region" description="Low complexity" evidence="1">
    <location>
        <begin position="237"/>
        <end position="251"/>
    </location>
</feature>
<gene>
    <name evidence="2" type="ORF">MYCFIDRAFT_88083</name>
</gene>
<organism evidence="2 3">
    <name type="scientific">Pseudocercospora fijiensis (strain CIRAD86)</name>
    <name type="common">Black leaf streak disease fungus</name>
    <name type="synonym">Mycosphaerella fijiensis</name>
    <dbReference type="NCBI Taxonomy" id="383855"/>
    <lineage>
        <taxon>Eukaryota</taxon>
        <taxon>Fungi</taxon>
        <taxon>Dikarya</taxon>
        <taxon>Ascomycota</taxon>
        <taxon>Pezizomycotina</taxon>
        <taxon>Dothideomycetes</taxon>
        <taxon>Dothideomycetidae</taxon>
        <taxon>Mycosphaerellales</taxon>
        <taxon>Mycosphaerellaceae</taxon>
        <taxon>Pseudocercospora</taxon>
    </lineage>
</organism>
<dbReference type="GeneID" id="19342655"/>
<feature type="region of interest" description="Disordered" evidence="1">
    <location>
        <begin position="23"/>
        <end position="63"/>
    </location>
</feature>
<feature type="region of interest" description="Disordered" evidence="1">
    <location>
        <begin position="128"/>
        <end position="211"/>
    </location>
</feature>
<protein>
    <submittedName>
        <fullName evidence="2">Uncharacterized protein</fullName>
    </submittedName>
</protein>
<name>M2ZR25_PSEFD</name>
<feature type="compositionally biased region" description="Basic and acidic residues" evidence="1">
    <location>
        <begin position="171"/>
        <end position="182"/>
    </location>
</feature>
<feature type="compositionally biased region" description="Basic and acidic residues" evidence="1">
    <location>
        <begin position="42"/>
        <end position="55"/>
    </location>
</feature>
<dbReference type="eggNOG" id="ENOG502RGN6">
    <property type="taxonomic scope" value="Eukaryota"/>
</dbReference>
<evidence type="ECO:0000256" key="1">
    <source>
        <dbReference type="SAM" id="MobiDB-lite"/>
    </source>
</evidence>
<reference evidence="2 3" key="1">
    <citation type="journal article" date="2012" name="PLoS Pathog.">
        <title>Diverse lifestyles and strategies of plant pathogenesis encoded in the genomes of eighteen Dothideomycetes fungi.</title>
        <authorList>
            <person name="Ohm R.A."/>
            <person name="Feau N."/>
            <person name="Henrissat B."/>
            <person name="Schoch C.L."/>
            <person name="Horwitz B.A."/>
            <person name="Barry K.W."/>
            <person name="Condon B.J."/>
            <person name="Copeland A.C."/>
            <person name="Dhillon B."/>
            <person name="Glaser F."/>
            <person name="Hesse C.N."/>
            <person name="Kosti I."/>
            <person name="LaButti K."/>
            <person name="Lindquist E.A."/>
            <person name="Lucas S."/>
            <person name="Salamov A.A."/>
            <person name="Bradshaw R.E."/>
            <person name="Ciuffetti L."/>
            <person name="Hamelin R.C."/>
            <person name="Kema G.H.J."/>
            <person name="Lawrence C."/>
            <person name="Scott J.A."/>
            <person name="Spatafora J.W."/>
            <person name="Turgeon B.G."/>
            <person name="de Wit P.J.G.M."/>
            <person name="Zhong S."/>
            <person name="Goodwin S.B."/>
            <person name="Grigoriev I.V."/>
        </authorList>
    </citation>
    <scope>NUCLEOTIDE SEQUENCE [LARGE SCALE GENOMIC DNA]</scope>
    <source>
        <strain evidence="2 3">CIRAD86</strain>
    </source>
</reference>
<keyword evidence="3" id="KW-1185">Reference proteome</keyword>
<dbReference type="KEGG" id="pfj:MYCFIDRAFT_88083"/>
<dbReference type="RefSeq" id="XP_007928697.1">
    <property type="nucleotide sequence ID" value="XM_007930506.1"/>
</dbReference>
<proteinExistence type="predicted"/>
<sequence>MSESADAPADTLFRPGKRRKVFRKRNFDDDHEETAVGTQLPKEAKASHSGGHVEDSTNLSSVVRRPNIKKYGIGFGGIGNPSVVKEASSTDNALVPSETQVPAAAQADRFVKPMGKAEVIEDKHLKILGPEQGESSARFKPKTPLTHAERNKDYLTRAQRKQQKAMRRQPKRGEDDVVRDDMIDQIFREGQVPMYDQAQSKAETYSDDGLDHDEAAARAFKARFLADMEMQRRRKPSSTSATTKSAAPASTGPKLGGSRSMREKMKALEAAKEKTGVKK</sequence>
<dbReference type="AlphaFoldDB" id="M2ZR25"/>
<evidence type="ECO:0000313" key="3">
    <source>
        <dbReference type="Proteomes" id="UP000016932"/>
    </source>
</evidence>
<dbReference type="HOGENOM" id="CLU_047429_0_0_1"/>
<evidence type="ECO:0000313" key="2">
    <source>
        <dbReference type="EMBL" id="EME81524.1"/>
    </source>
</evidence>
<dbReference type="Proteomes" id="UP000016932">
    <property type="component" value="Unassembled WGS sequence"/>
</dbReference>
<dbReference type="OrthoDB" id="5627at2759"/>
<dbReference type="EMBL" id="KB446560">
    <property type="protein sequence ID" value="EME81524.1"/>
    <property type="molecule type" value="Genomic_DNA"/>
</dbReference>
<feature type="compositionally biased region" description="Basic and acidic residues" evidence="1">
    <location>
        <begin position="260"/>
        <end position="279"/>
    </location>
</feature>
<feature type="compositionally biased region" description="Basic residues" evidence="1">
    <location>
        <begin position="158"/>
        <end position="170"/>
    </location>
</feature>
<feature type="region of interest" description="Disordered" evidence="1">
    <location>
        <begin position="225"/>
        <end position="279"/>
    </location>
</feature>
<dbReference type="VEuPathDB" id="FungiDB:MYCFIDRAFT_88083"/>
<accession>M2ZR25</accession>